<feature type="compositionally biased region" description="Polar residues" evidence="1">
    <location>
        <begin position="231"/>
        <end position="271"/>
    </location>
</feature>
<sequence length="451" mass="46504">MQLSSFQLVQLVVFKTLSDSLLAHLQISYVNVIHKIQALSRAQLLIVLFQTAGLWRSDSYRFILSVPHCNSLKLREPRAYFYLDIQRNQADNCTTLFPPIITGPVTLNGPTEISLSGSPTGIFTTIYPCGSPIPGPPGPPYYACPSGLNPTDPLSFGSLPTPTSIPSNPDSVVSSTDASIDPSGSSVPTPTDPSSPVTSDGSFPSATSSNSGTPVGPSSSQSSNGSFPSAGPSNLTDTFTPSCPTSSDGLFPSGSSLISTDPSQSAASSTYPGDPPSPSSTIRPSGANGNGGGPSYGYGYGEHYPSSTPTEGNPSNPSSSISVSPSATRPASSSSSSNEAPDISGGVSSSPLLSGNGSTLPSTTRAERSSSTASNGSENLFLSPSGIDPSLPSDTNHPPPFPPGYYGYGPPQPQHHLPPRQRLLFLHSPNLNHFNPLLPSVTPSSHPITSS</sequence>
<reference evidence="2 3" key="1">
    <citation type="submission" date="2019-06" db="EMBL/GenBank/DDBJ databases">
        <title>Genome Sequence of the Brown Rot Fungal Pathogen Monilinia laxa.</title>
        <authorList>
            <person name="De Miccolis Angelini R.M."/>
            <person name="Landi L."/>
            <person name="Abate D."/>
            <person name="Pollastro S."/>
            <person name="Romanazzi G."/>
            <person name="Faretra F."/>
        </authorList>
    </citation>
    <scope>NUCLEOTIDE SEQUENCE [LARGE SCALE GENOMIC DNA]</scope>
    <source>
        <strain evidence="2 3">Mlax316</strain>
    </source>
</reference>
<feature type="compositionally biased region" description="Low complexity" evidence="1">
    <location>
        <begin position="211"/>
        <end position="229"/>
    </location>
</feature>
<feature type="compositionally biased region" description="Low complexity" evidence="1">
    <location>
        <begin position="314"/>
        <end position="374"/>
    </location>
</feature>
<dbReference type="OrthoDB" id="3767534at2759"/>
<keyword evidence="3" id="KW-1185">Reference proteome</keyword>
<feature type="compositionally biased region" description="Polar residues" evidence="1">
    <location>
        <begin position="158"/>
        <end position="178"/>
    </location>
</feature>
<organism evidence="2 3">
    <name type="scientific">Monilinia laxa</name>
    <name type="common">Brown rot fungus</name>
    <name type="synonym">Sclerotinia laxa</name>
    <dbReference type="NCBI Taxonomy" id="61186"/>
    <lineage>
        <taxon>Eukaryota</taxon>
        <taxon>Fungi</taxon>
        <taxon>Dikarya</taxon>
        <taxon>Ascomycota</taxon>
        <taxon>Pezizomycotina</taxon>
        <taxon>Leotiomycetes</taxon>
        <taxon>Helotiales</taxon>
        <taxon>Sclerotiniaceae</taxon>
        <taxon>Monilinia</taxon>
    </lineage>
</organism>
<feature type="compositionally biased region" description="Low complexity" evidence="1">
    <location>
        <begin position="181"/>
        <end position="202"/>
    </location>
</feature>
<gene>
    <name evidence="2" type="ORF">EYC80_007825</name>
</gene>
<protein>
    <submittedName>
        <fullName evidence="2">Uncharacterized protein</fullName>
    </submittedName>
</protein>
<name>A0A5N6JSM7_MONLA</name>
<dbReference type="AlphaFoldDB" id="A0A5N6JSM7"/>
<evidence type="ECO:0000256" key="1">
    <source>
        <dbReference type="SAM" id="MobiDB-lite"/>
    </source>
</evidence>
<evidence type="ECO:0000313" key="2">
    <source>
        <dbReference type="EMBL" id="KAB8292079.1"/>
    </source>
</evidence>
<dbReference type="EMBL" id="VIGI01000013">
    <property type="protein sequence ID" value="KAB8292079.1"/>
    <property type="molecule type" value="Genomic_DNA"/>
</dbReference>
<dbReference type="Proteomes" id="UP000326757">
    <property type="component" value="Unassembled WGS sequence"/>
</dbReference>
<proteinExistence type="predicted"/>
<evidence type="ECO:0000313" key="3">
    <source>
        <dbReference type="Proteomes" id="UP000326757"/>
    </source>
</evidence>
<feature type="compositionally biased region" description="Gly residues" evidence="1">
    <location>
        <begin position="288"/>
        <end position="300"/>
    </location>
</feature>
<feature type="region of interest" description="Disordered" evidence="1">
    <location>
        <begin position="153"/>
        <end position="419"/>
    </location>
</feature>
<comment type="caution">
    <text evidence="2">The sequence shown here is derived from an EMBL/GenBank/DDBJ whole genome shotgun (WGS) entry which is preliminary data.</text>
</comment>
<accession>A0A5N6JSM7</accession>